<comment type="caution">
    <text evidence="3">The sequence shown here is derived from an EMBL/GenBank/DDBJ whole genome shotgun (WGS) entry which is preliminary data.</text>
</comment>
<feature type="region of interest" description="Disordered" evidence="1">
    <location>
        <begin position="390"/>
        <end position="426"/>
    </location>
</feature>
<evidence type="ECO:0000313" key="3">
    <source>
        <dbReference type="EMBL" id="GKT23830.1"/>
    </source>
</evidence>
<protein>
    <recommendedName>
        <fullName evidence="5">SUN domain-containing protein</fullName>
    </recommendedName>
</protein>
<feature type="compositionally biased region" description="Basic residues" evidence="1">
    <location>
        <begin position="1"/>
        <end position="10"/>
    </location>
</feature>
<keyword evidence="2" id="KW-1133">Transmembrane helix</keyword>
<feature type="compositionally biased region" description="Low complexity" evidence="1">
    <location>
        <begin position="322"/>
        <end position="348"/>
    </location>
</feature>
<gene>
    <name evidence="3" type="ORF">ADUPG1_012549</name>
</gene>
<feature type="region of interest" description="Disordered" evidence="1">
    <location>
        <begin position="320"/>
        <end position="371"/>
    </location>
</feature>
<feature type="region of interest" description="Disordered" evidence="1">
    <location>
        <begin position="1"/>
        <end position="87"/>
    </location>
</feature>
<keyword evidence="4" id="KW-1185">Reference proteome</keyword>
<evidence type="ECO:0000256" key="2">
    <source>
        <dbReference type="SAM" id="Phobius"/>
    </source>
</evidence>
<evidence type="ECO:0000256" key="1">
    <source>
        <dbReference type="SAM" id="MobiDB-lite"/>
    </source>
</evidence>
<feature type="compositionally biased region" description="Polar residues" evidence="1">
    <location>
        <begin position="40"/>
        <end position="52"/>
    </location>
</feature>
<reference evidence="3" key="1">
    <citation type="submission" date="2022-03" db="EMBL/GenBank/DDBJ databases">
        <title>Draft genome sequence of Aduncisulcus paluster, a free-living microaerophilic Fornicata.</title>
        <authorList>
            <person name="Yuyama I."/>
            <person name="Kume K."/>
            <person name="Tamura T."/>
            <person name="Inagaki Y."/>
            <person name="Hashimoto T."/>
        </authorList>
    </citation>
    <scope>NUCLEOTIDE SEQUENCE</scope>
    <source>
        <strain evidence="3">NY0171</strain>
    </source>
</reference>
<feature type="compositionally biased region" description="Basic and acidic residues" evidence="1">
    <location>
        <begin position="147"/>
        <end position="181"/>
    </location>
</feature>
<feature type="region of interest" description="Disordered" evidence="1">
    <location>
        <begin position="147"/>
        <end position="305"/>
    </location>
</feature>
<proteinExistence type="predicted"/>
<dbReference type="EMBL" id="BQXS01012488">
    <property type="protein sequence ID" value="GKT23830.1"/>
    <property type="molecule type" value="Genomic_DNA"/>
</dbReference>
<evidence type="ECO:0000313" key="4">
    <source>
        <dbReference type="Proteomes" id="UP001057375"/>
    </source>
</evidence>
<sequence>MYNHNGKRGKSVAPLRRDTPKKRKSTFETPRPGASKLREVTNQLIESSSRAHSTPRLHEQEDDSASLDDVSRVKQLSQESESEVFEHADLRSEIEDMSSETFLADKAFNDVTRSITDDSTRIESVYEGFGTDYSFDVSQLGRDVIHGESEGWSELKGDERKEEEEKKEEEARKKRKEEEERKRRREEEEERKRKEEERKRKEKEEEKLRKEKKKEEERKKKEEEKKRKEEEERERKEEEKKRKEEEKRRKAEEILRKKEEKLLEKERKRKEKEEEKKKKEEEEERIKNELKLKTETGDISSQKPNILTGMMSKVASFFRRVPQPNLSPPLSSESEHSSSPNVVSTSPQIQPTPMPPMDESPLSCLSPIPVHSDAASPTVVLKKDLEKVDEGKMEPVPIQIDDEEIQPTPMPPMDESPLSCLSPIPVHSDAASPTVVLKKDLEKVDEGKMEPVPIQIDDEEVFMLESKLSREKVGVFSNFGTFLKKIFSSKQKSDTFVEDETEAQKEEEEEEEGVSQKSKNILPSQEEAFNADTKSTRFSLSMSASHLAESIVEYCSIKNIIIWGFSILSIIVLILFISFSFDIFGLGSIISSKNRSQRQQVSKIRGIISDISDIADSMQTLLVTSDNELRLTHYESQNAIENRVLIDILSPIFDENVSTVYSDLFASVDTGEIALEHRIKGISSSLDGLSNMVEVLNRKQIQQDLYLDILRNSQRLSMTSDIPNGKDVILIDILSPIFDENVSTVYSDLFASVDTGEIALEHRIKGISSSLDGLSNMVEVLNRKQIQQDLYLDILRNSQRLSMTSDIPNGKDVSSLAKICDHSQPWYGDSFISAFIPKKTMRTADVSNTVCQNPILGSVFAGEVSKKAGNCVWIDYDLSEMMEIAAFGVEHPSALSLPMSLASSIPSRVNIYSLDTESPELMCSFEYNQYGWLDKCELGRVVSQRKVRFEFEAVDSSSDFLVIYCVRMWQPNV</sequence>
<accession>A0ABQ5K337</accession>
<dbReference type="Proteomes" id="UP001057375">
    <property type="component" value="Unassembled WGS sequence"/>
</dbReference>
<dbReference type="PANTHER" id="PTHR37766:SF1">
    <property type="entry name" value="OS01G0897100 PROTEIN"/>
    <property type="match status" value="1"/>
</dbReference>
<feature type="compositionally biased region" description="Acidic residues" evidence="1">
    <location>
        <begin position="496"/>
        <end position="513"/>
    </location>
</feature>
<feature type="region of interest" description="Disordered" evidence="1">
    <location>
        <begin position="496"/>
        <end position="519"/>
    </location>
</feature>
<feature type="compositionally biased region" description="Basic and acidic residues" evidence="1">
    <location>
        <begin position="190"/>
        <end position="296"/>
    </location>
</feature>
<evidence type="ECO:0008006" key="5">
    <source>
        <dbReference type="Google" id="ProtNLM"/>
    </source>
</evidence>
<keyword evidence="2" id="KW-0472">Membrane</keyword>
<name>A0ABQ5K337_9EUKA</name>
<dbReference type="PANTHER" id="PTHR37766">
    <property type="entry name" value="OS01G0897100 PROTEIN"/>
    <property type="match status" value="1"/>
</dbReference>
<organism evidence="3 4">
    <name type="scientific">Aduncisulcus paluster</name>
    <dbReference type="NCBI Taxonomy" id="2918883"/>
    <lineage>
        <taxon>Eukaryota</taxon>
        <taxon>Metamonada</taxon>
        <taxon>Carpediemonas-like organisms</taxon>
        <taxon>Aduncisulcus</taxon>
    </lineage>
</organism>
<feature type="transmembrane region" description="Helical" evidence="2">
    <location>
        <begin position="560"/>
        <end position="590"/>
    </location>
</feature>
<keyword evidence="2" id="KW-0812">Transmembrane</keyword>